<evidence type="ECO:0000256" key="2">
    <source>
        <dbReference type="ARBA" id="ARBA00005441"/>
    </source>
</evidence>
<evidence type="ECO:0000259" key="10">
    <source>
        <dbReference type="Pfam" id="PF14360"/>
    </source>
</evidence>
<dbReference type="WBParaSite" id="TCONS_00012504.p1">
    <property type="protein sequence ID" value="TCONS_00012504.p1"/>
    <property type="gene ID" value="XLOC_008152"/>
</dbReference>
<dbReference type="GO" id="GO:0000139">
    <property type="term" value="C:Golgi membrane"/>
    <property type="evidence" value="ECO:0007669"/>
    <property type="project" value="TreeGrafter"/>
</dbReference>
<feature type="transmembrane region" description="Helical" evidence="9">
    <location>
        <begin position="69"/>
        <end position="89"/>
    </location>
</feature>
<proteinExistence type="inferred from homology"/>
<keyword evidence="7" id="KW-0443">Lipid metabolism</keyword>
<dbReference type="GO" id="GO:0006686">
    <property type="term" value="P:sphingomyelin biosynthetic process"/>
    <property type="evidence" value="ECO:0007669"/>
    <property type="project" value="TreeGrafter"/>
</dbReference>
<dbReference type="Pfam" id="PF14360">
    <property type="entry name" value="PAP2_C"/>
    <property type="match status" value="1"/>
</dbReference>
<evidence type="ECO:0000313" key="12">
    <source>
        <dbReference type="WBParaSite" id="SSTP_0000301500.1"/>
    </source>
</evidence>
<dbReference type="Proteomes" id="UP000035681">
    <property type="component" value="Unplaced"/>
</dbReference>
<dbReference type="STRING" id="6248.A0A0K0E0K3"/>
<name>A0A0K0E0K3_STRER</name>
<keyword evidence="8 9" id="KW-0472">Membrane</keyword>
<evidence type="ECO:0000256" key="8">
    <source>
        <dbReference type="ARBA" id="ARBA00023136"/>
    </source>
</evidence>
<evidence type="ECO:0000313" key="11">
    <source>
        <dbReference type="Proteomes" id="UP000035681"/>
    </source>
</evidence>
<protein>
    <submittedName>
        <fullName evidence="12 13">PAP2_C domain-containing protein</fullName>
    </submittedName>
</protein>
<feature type="domain" description="Sphingomyelin synthase-like" evidence="10">
    <location>
        <begin position="162"/>
        <end position="233"/>
    </location>
</feature>
<comment type="similarity">
    <text evidence="2">Belongs to the sphingomyelin synthase family.</text>
</comment>
<dbReference type="GO" id="GO:0005789">
    <property type="term" value="C:endoplasmic reticulum membrane"/>
    <property type="evidence" value="ECO:0007669"/>
    <property type="project" value="TreeGrafter"/>
</dbReference>
<evidence type="ECO:0000256" key="7">
    <source>
        <dbReference type="ARBA" id="ARBA00023098"/>
    </source>
</evidence>
<reference evidence="12" key="1">
    <citation type="submission" date="2015-08" db="UniProtKB">
        <authorList>
            <consortium name="WormBaseParasite"/>
        </authorList>
    </citation>
    <scope>IDENTIFICATION</scope>
</reference>
<evidence type="ECO:0000256" key="3">
    <source>
        <dbReference type="ARBA" id="ARBA00022679"/>
    </source>
</evidence>
<dbReference type="PANTHER" id="PTHR21290">
    <property type="entry name" value="SPHINGOMYELIN SYNTHETASE"/>
    <property type="match status" value="1"/>
</dbReference>
<evidence type="ECO:0000256" key="4">
    <source>
        <dbReference type="ARBA" id="ARBA00022692"/>
    </source>
</evidence>
<dbReference type="GO" id="GO:0033188">
    <property type="term" value="F:sphingomyelin synthase activity"/>
    <property type="evidence" value="ECO:0007669"/>
    <property type="project" value="TreeGrafter"/>
</dbReference>
<keyword evidence="11" id="KW-1185">Reference proteome</keyword>
<evidence type="ECO:0000256" key="6">
    <source>
        <dbReference type="ARBA" id="ARBA00022989"/>
    </source>
</evidence>
<comment type="subcellular location">
    <subcellularLocation>
        <location evidence="1">Membrane</location>
        <topology evidence="1">Multi-pass membrane protein</topology>
    </subcellularLocation>
</comment>
<keyword evidence="3" id="KW-0808">Transferase</keyword>
<dbReference type="WBParaSite" id="SSTP_0000301500.1">
    <property type="protein sequence ID" value="SSTP_0000301500.1"/>
    <property type="gene ID" value="SSTP_0000301500"/>
</dbReference>
<dbReference type="GO" id="GO:0047493">
    <property type="term" value="F:ceramide cholinephosphotransferase activity"/>
    <property type="evidence" value="ECO:0007669"/>
    <property type="project" value="TreeGrafter"/>
</dbReference>
<dbReference type="AlphaFoldDB" id="A0A0K0E0K3"/>
<accession>A0A0K0E0K3</accession>
<keyword evidence="5" id="KW-0746">Sphingolipid metabolism</keyword>
<feature type="transmembrane region" description="Helical" evidence="9">
    <location>
        <begin position="101"/>
        <end position="122"/>
    </location>
</feature>
<dbReference type="GO" id="GO:0046513">
    <property type="term" value="P:ceramide biosynthetic process"/>
    <property type="evidence" value="ECO:0007669"/>
    <property type="project" value="TreeGrafter"/>
</dbReference>
<evidence type="ECO:0000256" key="5">
    <source>
        <dbReference type="ARBA" id="ARBA00022919"/>
    </source>
</evidence>
<keyword evidence="6 9" id="KW-1133">Transmembrane helix</keyword>
<evidence type="ECO:0000313" key="13">
    <source>
        <dbReference type="WBParaSite" id="TCONS_00012504.p1"/>
    </source>
</evidence>
<evidence type="ECO:0000256" key="1">
    <source>
        <dbReference type="ARBA" id="ARBA00004141"/>
    </source>
</evidence>
<organism evidence="12">
    <name type="scientific">Strongyloides stercoralis</name>
    <name type="common">Threadworm</name>
    <dbReference type="NCBI Taxonomy" id="6248"/>
    <lineage>
        <taxon>Eukaryota</taxon>
        <taxon>Metazoa</taxon>
        <taxon>Ecdysozoa</taxon>
        <taxon>Nematoda</taxon>
        <taxon>Chromadorea</taxon>
        <taxon>Rhabditida</taxon>
        <taxon>Tylenchina</taxon>
        <taxon>Panagrolaimomorpha</taxon>
        <taxon>Strongyloidoidea</taxon>
        <taxon>Strongyloididae</taxon>
        <taxon>Strongyloides</taxon>
    </lineage>
</organism>
<dbReference type="PANTHER" id="PTHR21290:SF4">
    <property type="entry name" value="SPHINGOMYELIN SYNTHASE-RELATED 2"/>
    <property type="match status" value="1"/>
</dbReference>
<dbReference type="GO" id="GO:0005886">
    <property type="term" value="C:plasma membrane"/>
    <property type="evidence" value="ECO:0007669"/>
    <property type="project" value="TreeGrafter"/>
</dbReference>
<dbReference type="InterPro" id="IPR045221">
    <property type="entry name" value="Sphingomyelin_synth-like"/>
</dbReference>
<evidence type="ECO:0000256" key="9">
    <source>
        <dbReference type="SAM" id="Phobius"/>
    </source>
</evidence>
<feature type="transmembrane region" description="Helical" evidence="9">
    <location>
        <begin position="191"/>
        <end position="210"/>
    </location>
</feature>
<sequence length="301" mass="34671">MDKDTDILPGVGKPILLKRSKTFIALLLLIFGWIINIVVLAWVHDRVPRNYEPLPDLFFSIFPEIPSTIRITEFIMLFMVINALGIMYFHQHRWIVARRVFLCVAISYIFRAICICLLQVPVPSKNTYCAPKAISSFSVVSERVITTFWSAGIEALRPRVLCGDLIVSGHTITLFTTLHTFKYYAPQKLRVLIILYRIMALIAVICILFARKHYSIDVFLGYIVATNVFRMYHSLMYSFHQNEMDKNLLSQNILSGLVAYFEKDALPPHLFVNMLRVPSLISDKNASKICKYKKELCNLDI</sequence>
<feature type="transmembrane region" description="Helical" evidence="9">
    <location>
        <begin position="23"/>
        <end position="43"/>
    </location>
</feature>
<keyword evidence="4 9" id="KW-0812">Transmembrane</keyword>
<dbReference type="InterPro" id="IPR025749">
    <property type="entry name" value="Sphingomyelin_synth-like_dom"/>
</dbReference>